<accession>B4J951</accession>
<feature type="region of interest" description="Disordered" evidence="1">
    <location>
        <begin position="488"/>
        <end position="507"/>
    </location>
</feature>
<feature type="compositionally biased region" description="Low complexity" evidence="1">
    <location>
        <begin position="192"/>
        <end position="220"/>
    </location>
</feature>
<reference evidence="2 3" key="1">
    <citation type="journal article" date="2007" name="Nature">
        <title>Evolution of genes and genomes on the Drosophila phylogeny.</title>
        <authorList>
            <consortium name="Drosophila 12 Genomes Consortium"/>
            <person name="Clark A.G."/>
            <person name="Eisen M.B."/>
            <person name="Smith D.R."/>
            <person name="Bergman C.M."/>
            <person name="Oliver B."/>
            <person name="Markow T.A."/>
            <person name="Kaufman T.C."/>
            <person name="Kellis M."/>
            <person name="Gelbart W."/>
            <person name="Iyer V.N."/>
            <person name="Pollard D.A."/>
            <person name="Sackton T.B."/>
            <person name="Larracuente A.M."/>
            <person name="Singh N.D."/>
            <person name="Abad J.P."/>
            <person name="Abt D.N."/>
            <person name="Adryan B."/>
            <person name="Aguade M."/>
            <person name="Akashi H."/>
            <person name="Anderson W.W."/>
            <person name="Aquadro C.F."/>
            <person name="Ardell D.H."/>
            <person name="Arguello R."/>
            <person name="Artieri C.G."/>
            <person name="Barbash D.A."/>
            <person name="Barker D."/>
            <person name="Barsanti P."/>
            <person name="Batterham P."/>
            <person name="Batzoglou S."/>
            <person name="Begun D."/>
            <person name="Bhutkar A."/>
            <person name="Blanco E."/>
            <person name="Bosak S.A."/>
            <person name="Bradley R.K."/>
            <person name="Brand A.D."/>
            <person name="Brent M.R."/>
            <person name="Brooks A.N."/>
            <person name="Brown R.H."/>
            <person name="Butlin R.K."/>
            <person name="Caggese C."/>
            <person name="Calvi B.R."/>
            <person name="Bernardo de Carvalho A."/>
            <person name="Caspi A."/>
            <person name="Castrezana S."/>
            <person name="Celniker S.E."/>
            <person name="Chang J.L."/>
            <person name="Chapple C."/>
            <person name="Chatterji S."/>
            <person name="Chinwalla A."/>
            <person name="Civetta A."/>
            <person name="Clifton S.W."/>
            <person name="Comeron J.M."/>
            <person name="Costello J.C."/>
            <person name="Coyne J.A."/>
            <person name="Daub J."/>
            <person name="David R.G."/>
            <person name="Delcher A.L."/>
            <person name="Delehaunty K."/>
            <person name="Do C.B."/>
            <person name="Ebling H."/>
            <person name="Edwards K."/>
            <person name="Eickbush T."/>
            <person name="Evans J.D."/>
            <person name="Filipski A."/>
            <person name="Findeiss S."/>
            <person name="Freyhult E."/>
            <person name="Fulton L."/>
            <person name="Fulton R."/>
            <person name="Garcia A.C."/>
            <person name="Gardiner A."/>
            <person name="Garfield D.A."/>
            <person name="Garvin B.E."/>
            <person name="Gibson G."/>
            <person name="Gilbert D."/>
            <person name="Gnerre S."/>
            <person name="Godfrey J."/>
            <person name="Good R."/>
            <person name="Gotea V."/>
            <person name="Gravely B."/>
            <person name="Greenberg A.J."/>
            <person name="Griffiths-Jones S."/>
            <person name="Gross S."/>
            <person name="Guigo R."/>
            <person name="Gustafson E.A."/>
            <person name="Haerty W."/>
            <person name="Hahn M.W."/>
            <person name="Halligan D.L."/>
            <person name="Halpern A.L."/>
            <person name="Halter G.M."/>
            <person name="Han M.V."/>
            <person name="Heger A."/>
            <person name="Hillier L."/>
            <person name="Hinrichs A.S."/>
            <person name="Holmes I."/>
            <person name="Hoskins R.A."/>
            <person name="Hubisz M.J."/>
            <person name="Hultmark D."/>
            <person name="Huntley M.A."/>
            <person name="Jaffe D.B."/>
            <person name="Jagadeeshan S."/>
            <person name="Jeck W.R."/>
            <person name="Johnson J."/>
            <person name="Jones C.D."/>
            <person name="Jordan W.C."/>
            <person name="Karpen G.H."/>
            <person name="Kataoka E."/>
            <person name="Keightley P.D."/>
            <person name="Kheradpour P."/>
            <person name="Kirkness E.F."/>
            <person name="Koerich L.B."/>
            <person name="Kristiansen K."/>
            <person name="Kudrna D."/>
            <person name="Kulathinal R.J."/>
            <person name="Kumar S."/>
            <person name="Kwok R."/>
            <person name="Lander E."/>
            <person name="Langley C.H."/>
            <person name="Lapoint R."/>
            <person name="Lazzaro B.P."/>
            <person name="Lee S.J."/>
            <person name="Levesque L."/>
            <person name="Li R."/>
            <person name="Lin C.F."/>
            <person name="Lin M.F."/>
            <person name="Lindblad-Toh K."/>
            <person name="Llopart A."/>
            <person name="Long M."/>
            <person name="Low L."/>
            <person name="Lozovsky E."/>
            <person name="Lu J."/>
            <person name="Luo M."/>
            <person name="Machado C.A."/>
            <person name="Makalowski W."/>
            <person name="Marzo M."/>
            <person name="Matsuda M."/>
            <person name="Matzkin L."/>
            <person name="McAllister B."/>
            <person name="McBride C.S."/>
            <person name="McKernan B."/>
            <person name="McKernan K."/>
            <person name="Mendez-Lago M."/>
            <person name="Minx P."/>
            <person name="Mollenhauer M.U."/>
            <person name="Montooth K."/>
            <person name="Mount S.M."/>
            <person name="Mu X."/>
            <person name="Myers E."/>
            <person name="Negre B."/>
            <person name="Newfeld S."/>
            <person name="Nielsen R."/>
            <person name="Noor M.A."/>
            <person name="O'Grady P."/>
            <person name="Pachter L."/>
            <person name="Papaceit M."/>
            <person name="Parisi M.J."/>
            <person name="Parisi M."/>
            <person name="Parts L."/>
            <person name="Pedersen J.S."/>
            <person name="Pesole G."/>
            <person name="Phillippy A.M."/>
            <person name="Ponting C.P."/>
            <person name="Pop M."/>
            <person name="Porcelli D."/>
            <person name="Powell J.R."/>
            <person name="Prohaska S."/>
            <person name="Pruitt K."/>
            <person name="Puig M."/>
            <person name="Quesneville H."/>
            <person name="Ram K.R."/>
            <person name="Rand D."/>
            <person name="Rasmussen M.D."/>
            <person name="Reed L.K."/>
            <person name="Reenan R."/>
            <person name="Reily A."/>
            <person name="Remington K.A."/>
            <person name="Rieger T.T."/>
            <person name="Ritchie M.G."/>
            <person name="Robin C."/>
            <person name="Rogers Y.H."/>
            <person name="Rohde C."/>
            <person name="Rozas J."/>
            <person name="Rubenfield M.J."/>
            <person name="Ruiz A."/>
            <person name="Russo S."/>
            <person name="Salzberg S.L."/>
            <person name="Sanchez-Gracia A."/>
            <person name="Saranga D.J."/>
            <person name="Sato H."/>
            <person name="Schaeffer S.W."/>
            <person name="Schatz M.C."/>
            <person name="Schlenke T."/>
            <person name="Schwartz R."/>
            <person name="Segarra C."/>
            <person name="Singh R.S."/>
            <person name="Sirot L."/>
            <person name="Sirota M."/>
            <person name="Sisneros N.B."/>
            <person name="Smith C.D."/>
            <person name="Smith T.F."/>
            <person name="Spieth J."/>
            <person name="Stage D.E."/>
            <person name="Stark A."/>
            <person name="Stephan W."/>
            <person name="Strausberg R.L."/>
            <person name="Strempel S."/>
            <person name="Sturgill D."/>
            <person name="Sutton G."/>
            <person name="Sutton G.G."/>
            <person name="Tao W."/>
            <person name="Teichmann S."/>
            <person name="Tobari Y.N."/>
            <person name="Tomimura Y."/>
            <person name="Tsolas J.M."/>
            <person name="Valente V.L."/>
            <person name="Venter E."/>
            <person name="Venter J.C."/>
            <person name="Vicario S."/>
            <person name="Vieira F.G."/>
            <person name="Vilella A.J."/>
            <person name="Villasante A."/>
            <person name="Walenz B."/>
            <person name="Wang J."/>
            <person name="Wasserman M."/>
            <person name="Watts T."/>
            <person name="Wilson D."/>
            <person name="Wilson R.K."/>
            <person name="Wing R.A."/>
            <person name="Wolfner M.F."/>
            <person name="Wong A."/>
            <person name="Wong G.K."/>
            <person name="Wu C.I."/>
            <person name="Wu G."/>
            <person name="Yamamoto D."/>
            <person name="Yang H.P."/>
            <person name="Yang S.P."/>
            <person name="Yorke J.A."/>
            <person name="Yoshida K."/>
            <person name="Zdobnov E."/>
            <person name="Zhang P."/>
            <person name="Zhang Y."/>
            <person name="Zimin A.V."/>
            <person name="Baldwin J."/>
            <person name="Abdouelleil A."/>
            <person name="Abdulkadir J."/>
            <person name="Abebe A."/>
            <person name="Abera B."/>
            <person name="Abreu J."/>
            <person name="Acer S.C."/>
            <person name="Aftuck L."/>
            <person name="Alexander A."/>
            <person name="An P."/>
            <person name="Anderson E."/>
            <person name="Anderson S."/>
            <person name="Arachi H."/>
            <person name="Azer M."/>
            <person name="Bachantsang P."/>
            <person name="Barry A."/>
            <person name="Bayul T."/>
            <person name="Berlin A."/>
            <person name="Bessette D."/>
            <person name="Bloom T."/>
            <person name="Blye J."/>
            <person name="Boguslavskiy L."/>
            <person name="Bonnet C."/>
            <person name="Boukhgalter B."/>
            <person name="Bourzgui I."/>
            <person name="Brown A."/>
            <person name="Cahill P."/>
            <person name="Channer S."/>
            <person name="Cheshatsang Y."/>
            <person name="Chuda L."/>
            <person name="Citroen M."/>
            <person name="Collymore A."/>
            <person name="Cooke P."/>
            <person name="Costello M."/>
            <person name="D'Aco K."/>
            <person name="Daza R."/>
            <person name="De Haan G."/>
            <person name="DeGray S."/>
            <person name="DeMaso C."/>
            <person name="Dhargay N."/>
            <person name="Dooley K."/>
            <person name="Dooley E."/>
            <person name="Doricent M."/>
            <person name="Dorje P."/>
            <person name="Dorjee K."/>
            <person name="Dupes A."/>
            <person name="Elong R."/>
            <person name="Falk J."/>
            <person name="Farina A."/>
            <person name="Faro S."/>
            <person name="Ferguson D."/>
            <person name="Fisher S."/>
            <person name="Foley C.D."/>
            <person name="Franke A."/>
            <person name="Friedrich D."/>
            <person name="Gadbois L."/>
            <person name="Gearin G."/>
            <person name="Gearin C.R."/>
            <person name="Giannoukos G."/>
            <person name="Goode T."/>
            <person name="Graham J."/>
            <person name="Grandbois E."/>
            <person name="Grewal S."/>
            <person name="Gyaltsen K."/>
            <person name="Hafez N."/>
            <person name="Hagos B."/>
            <person name="Hall J."/>
            <person name="Henson C."/>
            <person name="Hollinger A."/>
            <person name="Honan T."/>
            <person name="Huard M.D."/>
            <person name="Hughes L."/>
            <person name="Hurhula B."/>
            <person name="Husby M.E."/>
            <person name="Kamat A."/>
            <person name="Kanga B."/>
            <person name="Kashin S."/>
            <person name="Khazanovich D."/>
            <person name="Kisner P."/>
            <person name="Lance K."/>
            <person name="Lara M."/>
            <person name="Lee W."/>
            <person name="Lennon N."/>
            <person name="Letendre F."/>
            <person name="LeVine R."/>
            <person name="Lipovsky A."/>
            <person name="Liu X."/>
            <person name="Liu J."/>
            <person name="Liu S."/>
            <person name="Lokyitsang T."/>
            <person name="Lokyitsang Y."/>
            <person name="Lubonja R."/>
            <person name="Lui A."/>
            <person name="MacDonald P."/>
            <person name="Magnisalis V."/>
            <person name="Maru K."/>
            <person name="Matthews C."/>
            <person name="McCusker W."/>
            <person name="McDonough S."/>
            <person name="Mehta T."/>
            <person name="Meldrim J."/>
            <person name="Meneus L."/>
            <person name="Mihai O."/>
            <person name="Mihalev A."/>
            <person name="Mihova T."/>
            <person name="Mittelman R."/>
            <person name="Mlenga V."/>
            <person name="Montmayeur A."/>
            <person name="Mulrain L."/>
            <person name="Navidi A."/>
            <person name="Naylor J."/>
            <person name="Negash T."/>
            <person name="Nguyen T."/>
            <person name="Nguyen N."/>
            <person name="Nicol R."/>
            <person name="Norbu C."/>
            <person name="Norbu N."/>
            <person name="Novod N."/>
            <person name="O'Neill B."/>
            <person name="Osman S."/>
            <person name="Markiewicz E."/>
            <person name="Oyono O.L."/>
            <person name="Patti C."/>
            <person name="Phunkhang P."/>
            <person name="Pierre F."/>
            <person name="Priest M."/>
            <person name="Raghuraman S."/>
            <person name="Rege F."/>
            <person name="Reyes R."/>
            <person name="Rise C."/>
            <person name="Rogov P."/>
            <person name="Ross K."/>
            <person name="Ryan E."/>
            <person name="Settipalli S."/>
            <person name="Shea T."/>
            <person name="Sherpa N."/>
            <person name="Shi L."/>
            <person name="Shih D."/>
            <person name="Sparrow T."/>
            <person name="Spaulding J."/>
            <person name="Stalker J."/>
            <person name="Stange-Thomann N."/>
            <person name="Stavropoulos S."/>
            <person name="Stone C."/>
            <person name="Strader C."/>
            <person name="Tesfaye S."/>
            <person name="Thomson T."/>
            <person name="Thoulutsang Y."/>
            <person name="Thoulutsang D."/>
            <person name="Topham K."/>
            <person name="Topping I."/>
            <person name="Tsamla T."/>
            <person name="Vassiliev H."/>
            <person name="Vo A."/>
            <person name="Wangchuk T."/>
            <person name="Wangdi T."/>
            <person name="Weiand M."/>
            <person name="Wilkinson J."/>
            <person name="Wilson A."/>
            <person name="Yadav S."/>
            <person name="Young G."/>
            <person name="Yu Q."/>
            <person name="Zembek L."/>
            <person name="Zhong D."/>
            <person name="Zimmer A."/>
            <person name="Zwirko Z."/>
            <person name="Jaffe D.B."/>
            <person name="Alvarez P."/>
            <person name="Brockman W."/>
            <person name="Butler J."/>
            <person name="Chin C."/>
            <person name="Gnerre S."/>
            <person name="Grabherr M."/>
            <person name="Kleber M."/>
            <person name="Mauceli E."/>
            <person name="MacCallum I."/>
        </authorList>
    </citation>
    <scope>NUCLEOTIDE SEQUENCE [LARGE SCALE GENOMIC DNA]</scope>
    <source>
        <strain evidence="3">Tucson 15287-2541.00</strain>
    </source>
</reference>
<feature type="compositionally biased region" description="Basic and acidic residues" evidence="1">
    <location>
        <begin position="670"/>
        <end position="683"/>
    </location>
</feature>
<feature type="compositionally biased region" description="Basic and acidic residues" evidence="1">
    <location>
        <begin position="1150"/>
        <end position="1164"/>
    </location>
</feature>
<feature type="region of interest" description="Disordered" evidence="1">
    <location>
        <begin position="182"/>
        <end position="342"/>
    </location>
</feature>
<dbReference type="PhylomeDB" id="B4J951"/>
<feature type="compositionally biased region" description="Low complexity" evidence="1">
    <location>
        <begin position="317"/>
        <end position="326"/>
    </location>
</feature>
<feature type="compositionally biased region" description="Low complexity" evidence="1">
    <location>
        <begin position="240"/>
        <end position="263"/>
    </location>
</feature>
<feature type="region of interest" description="Disordered" evidence="1">
    <location>
        <begin position="536"/>
        <end position="632"/>
    </location>
</feature>
<feature type="region of interest" description="Disordered" evidence="1">
    <location>
        <begin position="394"/>
        <end position="456"/>
    </location>
</feature>
<evidence type="ECO:0000256" key="1">
    <source>
        <dbReference type="SAM" id="MobiDB-lite"/>
    </source>
</evidence>
<dbReference type="OrthoDB" id="751084at2759"/>
<feature type="compositionally biased region" description="Basic and acidic residues" evidence="1">
    <location>
        <begin position="610"/>
        <end position="632"/>
    </location>
</feature>
<feature type="compositionally biased region" description="Low complexity" evidence="1">
    <location>
        <begin position="546"/>
        <end position="561"/>
    </location>
</feature>
<feature type="region of interest" description="Disordered" evidence="1">
    <location>
        <begin position="744"/>
        <end position="770"/>
    </location>
</feature>
<feature type="region of interest" description="Disordered" evidence="1">
    <location>
        <begin position="1476"/>
        <end position="1513"/>
    </location>
</feature>
<dbReference type="FunCoup" id="B4J951">
    <property type="interactions" value="978"/>
</dbReference>
<evidence type="ECO:0000313" key="2">
    <source>
        <dbReference type="EMBL" id="EDW02426.1"/>
    </source>
</evidence>
<gene>
    <name evidence="2" type="primary">Dgri\GH21984</name>
    <name evidence="2" type="ORF">Dgri_GH21984</name>
</gene>
<dbReference type="Proteomes" id="UP000001070">
    <property type="component" value="Unassembled WGS sequence"/>
</dbReference>
<sequence>MDINAEVADIVAQASEWNFAGDCALLELMKRISQNLHESGERTSHKLKEFETNVRRVDIALDNATNSLRSLQFGQQFVEYRVEEVDDDDFVMPEEQNKKPELPVKSSQEMANEFLQNNLRMFRKNFEPVTIELPDSDDEDDGAVNTTTVFRAKNPYDSIPLPYIIGSKQWQEHKYAGLYDSAENSEDEHPEQFSSSSSDELETATTAAAAASAPKPTPRSQPVEMQQSDSSSLASLPQEPISRPAAQPIAAPAARSQAQPRPIISSQRNPHESDLFQALRASPPSDDPPSTSSSLNSSPAISHRHLTAHGLPRVDHSLSSSSSSASKPHPVGRQSPPKLFDEPITVAAPIEVPISQESEIKPAAAPSQIKRKPVNLFNDDEFDSFMSEIVDKVKSKSTNSPATPATVVHAKEPPKAKPAPEQVKPIAPAQTAPKETPLRNHNLFDESPPLTPTLREQPKVAAMTAKKMPTSLFDDNLDDDVDDFLSAFTPKAKPQQQAPKISLFDDDDDDLDIDDIFAKKMPSNPLASKMVAKTSLFDDDDDDNANDIFSSTSKPTSQSSKLKQEREQTQPQPVAEPPNIQRKSLFDDIGDDDLFGTPKSTKQLFVGAIQEERDKENKLKQQEQDISDRPKKIEGVIKTAKLEEQNVKDLPKSLDTKNQVSKDMQAAKVADLKTPDPKSKADLFSDDFSDEEAIKGFSEDHLKTLEAAKDLPNPAKEIKVAELKTPKPNLFSDDFSDEEAVEGFARDQLKKPKIPKDLNDPTKEIKGAELKTPKADIFSDNFSDEEAIKSSSLKNADEAKVTNKITKPIVDLAAIKTTEKEENGKLPAQLEPTNKKETDDAEDAAEEVEQQHERALIMDDLFDNLKHSSAIEEHDEDPIISLVADVSNNKSKTEIGTPKTPPAEDIAAAQQIMQNYSSLFSDEPPDDSEFFQSLGTSSLSSLSASKMFDSAQDFFEPNLPDLPQSGSKATPAAATSLEQSNKDYGGMHLFSDVPPEDDDDQNEGLATAVAPLSVESVGASTKRIHTIFYDDFSETARAGASHQIIDEPPPIDIVDKSASEPLKLPSPIKKLQMPNININVKALLPGGGALPKLPKKQANTPASAVAPATEPPPAHQAGKSSSSETDSILQCISKTRVRGPAHRRPSTRRARQENYAKTLLKEQPDDAAPIAAAADTSSIARKTAQLPSFESDDNNEVAADAALVKPLQQAAAHSEETHQLTNSAKSSSFLDSDSDDDALFGKGVQRKSAAVTNTGPPKSYVSFLDNNGDDDNFLFSSASVAPAKPSAAEPQIKKVALKQDKLASSFFNSDDDDDDALFKPAQKAKAVSNLPVKKPLEKEIKSTAASISLNKQQPAELVTKSKPKAVKPNSSKLFDDSDDDDDLFGSASLPITKTNPKHTPIPAADPVPAAFISQTSVFSSSSSEEEKLPKSLSNKSRLPTKPSKSLFSDDDDDDDLFGGGAGVKRGAVVSKAKIVKSAPRNVTKKVPSKITATPLPASAGNASDNPLADLLDP</sequence>
<feature type="region of interest" description="Disordered" evidence="1">
    <location>
        <begin position="1344"/>
        <end position="1462"/>
    </location>
</feature>
<feature type="compositionally biased region" description="Low complexity" evidence="1">
    <location>
        <begin position="282"/>
        <end position="299"/>
    </location>
</feature>
<evidence type="ECO:0000313" key="3">
    <source>
        <dbReference type="Proteomes" id="UP000001070"/>
    </source>
</evidence>
<dbReference type="OMA" id="IHTIFYD"/>
<feature type="compositionally biased region" description="Polar residues" evidence="1">
    <location>
        <begin position="223"/>
        <end position="235"/>
    </location>
</feature>
<feature type="compositionally biased region" description="Polar residues" evidence="1">
    <location>
        <begin position="1344"/>
        <end position="1353"/>
    </location>
</feature>
<keyword evidence="3" id="KW-1185">Reference proteome</keyword>
<dbReference type="InParanoid" id="B4J951"/>
<dbReference type="eggNOG" id="ENOG502QTIY">
    <property type="taxonomic scope" value="Eukaryota"/>
</dbReference>
<dbReference type="HOGENOM" id="CLU_259063_0_0_1"/>
<organism evidence="3">
    <name type="scientific">Drosophila grimshawi</name>
    <name type="common">Hawaiian fruit fly</name>
    <name type="synonym">Idiomyia grimshawi</name>
    <dbReference type="NCBI Taxonomy" id="7222"/>
    <lineage>
        <taxon>Eukaryota</taxon>
        <taxon>Metazoa</taxon>
        <taxon>Ecdysozoa</taxon>
        <taxon>Arthropoda</taxon>
        <taxon>Hexapoda</taxon>
        <taxon>Insecta</taxon>
        <taxon>Pterygota</taxon>
        <taxon>Neoptera</taxon>
        <taxon>Endopterygota</taxon>
        <taxon>Diptera</taxon>
        <taxon>Brachycera</taxon>
        <taxon>Muscomorpha</taxon>
        <taxon>Ephydroidea</taxon>
        <taxon>Drosophilidae</taxon>
        <taxon>Drosophila</taxon>
        <taxon>Hawaiian Drosophila</taxon>
    </lineage>
</organism>
<feature type="region of interest" description="Disordered" evidence="1">
    <location>
        <begin position="1087"/>
        <end position="1263"/>
    </location>
</feature>
<name>B4J951_DROGR</name>
<dbReference type="EMBL" id="CH916367">
    <property type="protein sequence ID" value="EDW02426.1"/>
    <property type="molecule type" value="Genomic_DNA"/>
</dbReference>
<feature type="region of interest" description="Disordered" evidence="1">
    <location>
        <begin position="954"/>
        <end position="1003"/>
    </location>
</feature>
<feature type="compositionally biased region" description="Acidic residues" evidence="1">
    <location>
        <begin position="839"/>
        <end position="848"/>
    </location>
</feature>
<feature type="compositionally biased region" description="Polar residues" evidence="1">
    <location>
        <begin position="1118"/>
        <end position="1133"/>
    </location>
</feature>
<protein>
    <submittedName>
        <fullName evidence="2">GH21984</fullName>
    </submittedName>
</protein>
<feature type="region of interest" description="Disordered" evidence="1">
    <location>
        <begin position="819"/>
        <end position="850"/>
    </location>
</feature>
<feature type="compositionally biased region" description="Low complexity" evidence="1">
    <location>
        <begin position="1166"/>
        <end position="1180"/>
    </location>
</feature>
<dbReference type="STRING" id="7222.B4J951"/>
<feature type="compositionally biased region" description="Basic residues" evidence="1">
    <location>
        <begin position="1135"/>
        <end position="1149"/>
    </location>
</feature>
<proteinExistence type="predicted"/>
<feature type="region of interest" description="Disordered" evidence="1">
    <location>
        <begin position="649"/>
        <end position="685"/>
    </location>
</feature>